<keyword evidence="1" id="KW-0812">Transmembrane</keyword>
<keyword evidence="1" id="KW-0472">Membrane</keyword>
<dbReference type="EMBL" id="BNCP01000025">
    <property type="protein sequence ID" value="GIL82953.1"/>
    <property type="molecule type" value="Genomic_DNA"/>
</dbReference>
<organism evidence="2 3">
    <name type="scientific">Volvox reticuliferus</name>
    <dbReference type="NCBI Taxonomy" id="1737510"/>
    <lineage>
        <taxon>Eukaryota</taxon>
        <taxon>Viridiplantae</taxon>
        <taxon>Chlorophyta</taxon>
        <taxon>core chlorophytes</taxon>
        <taxon>Chlorophyceae</taxon>
        <taxon>CS clade</taxon>
        <taxon>Chlamydomonadales</taxon>
        <taxon>Volvocaceae</taxon>
        <taxon>Volvox</taxon>
    </lineage>
</organism>
<feature type="transmembrane region" description="Helical" evidence="1">
    <location>
        <begin position="104"/>
        <end position="132"/>
    </location>
</feature>
<sequence>MAPCTSRARARMQALAQGASVRHHVPLLHWIPILRSSVVAMHVDHETCNGLATWQRDSVAGGAGGLPAGCFVSWCSSSLSPCTAFGRTNNLEQSEQYLSTLAPLALALVLAVAVAVAFGGCCWPAVGLAAGLDIAIRWEVFKLDEQEEEKVICCWADGVRG</sequence>
<protein>
    <submittedName>
        <fullName evidence="2">Uncharacterized protein</fullName>
    </submittedName>
</protein>
<accession>A0A8J4CH72</accession>
<dbReference type="Proteomes" id="UP000747110">
    <property type="component" value="Unassembled WGS sequence"/>
</dbReference>
<reference evidence="2" key="1">
    <citation type="journal article" date="2021" name="Proc. Natl. Acad. Sci. U.S.A.">
        <title>Three genomes in the algal genus Volvox reveal the fate of a haploid sex-determining region after a transition to homothallism.</title>
        <authorList>
            <person name="Yamamoto K."/>
            <person name="Hamaji T."/>
            <person name="Kawai-Toyooka H."/>
            <person name="Matsuzaki R."/>
            <person name="Takahashi F."/>
            <person name="Nishimura Y."/>
            <person name="Kawachi M."/>
            <person name="Noguchi H."/>
            <person name="Minakuchi Y."/>
            <person name="Umen J.G."/>
            <person name="Toyoda A."/>
            <person name="Nozaki H."/>
        </authorList>
    </citation>
    <scope>NUCLEOTIDE SEQUENCE</scope>
    <source>
        <strain evidence="2">NIES-3786</strain>
    </source>
</reference>
<gene>
    <name evidence="2" type="ORF">Vretifemale_11646</name>
</gene>
<evidence type="ECO:0000313" key="3">
    <source>
        <dbReference type="Proteomes" id="UP000747110"/>
    </source>
</evidence>
<name>A0A8J4CH72_9CHLO</name>
<evidence type="ECO:0000256" key="1">
    <source>
        <dbReference type="SAM" id="Phobius"/>
    </source>
</evidence>
<keyword evidence="3" id="KW-1185">Reference proteome</keyword>
<keyword evidence="1" id="KW-1133">Transmembrane helix</keyword>
<dbReference type="AlphaFoldDB" id="A0A8J4CH72"/>
<comment type="caution">
    <text evidence="2">The sequence shown here is derived from an EMBL/GenBank/DDBJ whole genome shotgun (WGS) entry which is preliminary data.</text>
</comment>
<proteinExistence type="predicted"/>
<evidence type="ECO:0000313" key="2">
    <source>
        <dbReference type="EMBL" id="GIL82953.1"/>
    </source>
</evidence>